<protein>
    <submittedName>
        <fullName evidence="1">Uncharacterized protein</fullName>
    </submittedName>
</protein>
<sequence length="324" mass="34989">MASSIKATCGPKLDLTLPFNPSRLENTCVLITGGATSVGLGLCKALARLGSQVVIADINEDGREMSQSLLNEGLRVDFQQTDVTDFDSQLNAFKTSRAISDHGAVDIVIPCAGVSEKSFREVLKSASENGFDHDPAPPSTATIDVNLKGVYYTTYLACHFFRSDVFHNSNYTDKQIVFVSSLAGYRPLQLNPGYAAAKYGVRGLWHAIRDQSEAILQGSQCKIRMNLIAPFFVRTNLTRDITESLEQRGIRIAEIGDVVDAALRCICDNTISGRAIVTCCGDPPGSGNRNFDLEDDAAGGFTAFSMSSLIREGVFGSGFNMLDC</sequence>
<reference evidence="1" key="1">
    <citation type="submission" date="2022-08" db="EMBL/GenBank/DDBJ databases">
        <title>Genome Sequence of Fusarium decemcellulare.</title>
        <authorList>
            <person name="Buettner E."/>
        </authorList>
    </citation>
    <scope>NUCLEOTIDE SEQUENCE</scope>
    <source>
        <strain evidence="1">Babe19</strain>
    </source>
</reference>
<dbReference type="Proteomes" id="UP001148629">
    <property type="component" value="Unassembled WGS sequence"/>
</dbReference>
<name>A0ACC1SXQ2_9HYPO</name>
<comment type="caution">
    <text evidence="1">The sequence shown here is derived from an EMBL/GenBank/DDBJ whole genome shotgun (WGS) entry which is preliminary data.</text>
</comment>
<accession>A0ACC1SXQ2</accession>
<proteinExistence type="predicted"/>
<evidence type="ECO:0000313" key="1">
    <source>
        <dbReference type="EMBL" id="KAJ3548501.1"/>
    </source>
</evidence>
<evidence type="ECO:0000313" key="2">
    <source>
        <dbReference type="Proteomes" id="UP001148629"/>
    </source>
</evidence>
<organism evidence="1 2">
    <name type="scientific">Fusarium decemcellulare</name>
    <dbReference type="NCBI Taxonomy" id="57161"/>
    <lineage>
        <taxon>Eukaryota</taxon>
        <taxon>Fungi</taxon>
        <taxon>Dikarya</taxon>
        <taxon>Ascomycota</taxon>
        <taxon>Pezizomycotina</taxon>
        <taxon>Sordariomycetes</taxon>
        <taxon>Hypocreomycetidae</taxon>
        <taxon>Hypocreales</taxon>
        <taxon>Nectriaceae</taxon>
        <taxon>Fusarium</taxon>
        <taxon>Fusarium decemcellulare species complex</taxon>
    </lineage>
</organism>
<gene>
    <name evidence="1" type="ORF">NM208_g973</name>
</gene>
<dbReference type="EMBL" id="JANRMS010000046">
    <property type="protein sequence ID" value="KAJ3548501.1"/>
    <property type="molecule type" value="Genomic_DNA"/>
</dbReference>
<keyword evidence="2" id="KW-1185">Reference proteome</keyword>